<comment type="similarity">
    <text evidence="8">Belongs to the methylthiotransferase family. RimO subfamily.</text>
</comment>
<dbReference type="Gene3D" id="2.40.50.140">
    <property type="entry name" value="Nucleic acid-binding proteins"/>
    <property type="match status" value="1"/>
</dbReference>
<organism evidence="12 13">
    <name type="scientific">Candidatus Enterocola intestinipullorum</name>
    <dbReference type="NCBI Taxonomy" id="2840783"/>
    <lineage>
        <taxon>Bacteria</taxon>
        <taxon>Pseudomonadati</taxon>
        <taxon>Bacteroidota</taxon>
        <taxon>Bacteroidia</taxon>
        <taxon>Bacteroidales</taxon>
        <taxon>Candidatus Enterocola</taxon>
    </lineage>
</organism>
<dbReference type="Pfam" id="PF18693">
    <property type="entry name" value="TRAM_2"/>
    <property type="match status" value="1"/>
</dbReference>
<feature type="domain" description="Radical SAM core" evidence="11">
    <location>
        <begin position="132"/>
        <end position="363"/>
    </location>
</feature>
<dbReference type="SFLD" id="SFLDG01082">
    <property type="entry name" value="B12-binding_domain_containing"/>
    <property type="match status" value="1"/>
</dbReference>
<dbReference type="GO" id="GO:0006400">
    <property type="term" value="P:tRNA modification"/>
    <property type="evidence" value="ECO:0007669"/>
    <property type="project" value="InterPro"/>
</dbReference>
<evidence type="ECO:0000256" key="2">
    <source>
        <dbReference type="ARBA" id="ARBA00022490"/>
    </source>
</evidence>
<dbReference type="GO" id="GO:0051539">
    <property type="term" value="F:4 iron, 4 sulfur cluster binding"/>
    <property type="evidence" value="ECO:0007669"/>
    <property type="project" value="UniProtKB-UniRule"/>
</dbReference>
<dbReference type="SFLD" id="SFLDG01061">
    <property type="entry name" value="methylthiotransferase"/>
    <property type="match status" value="1"/>
</dbReference>
<dbReference type="CDD" id="cd01335">
    <property type="entry name" value="Radical_SAM"/>
    <property type="match status" value="1"/>
</dbReference>
<feature type="binding site" evidence="8">
    <location>
        <position position="146"/>
    </location>
    <ligand>
        <name>[4Fe-4S] cluster</name>
        <dbReference type="ChEBI" id="CHEBI:49883"/>
        <label>2</label>
        <note>4Fe-4S-S-AdoMet</note>
    </ligand>
</feature>
<feature type="domain" description="TRAM" evidence="9">
    <location>
        <begin position="366"/>
        <end position="433"/>
    </location>
</feature>
<dbReference type="GO" id="GO:0005829">
    <property type="term" value="C:cytosol"/>
    <property type="evidence" value="ECO:0007669"/>
    <property type="project" value="TreeGrafter"/>
</dbReference>
<keyword evidence="12" id="KW-0689">Ribosomal protein</keyword>
<reference evidence="12" key="2">
    <citation type="journal article" date="2021" name="PeerJ">
        <title>Extensive microbial diversity within the chicken gut microbiome revealed by metagenomics and culture.</title>
        <authorList>
            <person name="Gilroy R."/>
            <person name="Ravi A."/>
            <person name="Getino M."/>
            <person name="Pursley I."/>
            <person name="Horton D.L."/>
            <person name="Alikhan N.F."/>
            <person name="Baker D."/>
            <person name="Gharbi K."/>
            <person name="Hall N."/>
            <person name="Watson M."/>
            <person name="Adriaenssens E.M."/>
            <person name="Foster-Nyarko E."/>
            <person name="Jarju S."/>
            <person name="Secka A."/>
            <person name="Antonio M."/>
            <person name="Oren A."/>
            <person name="Chaudhuri R.R."/>
            <person name="La Ragione R."/>
            <person name="Hildebrand F."/>
            <person name="Pallen M.J."/>
        </authorList>
    </citation>
    <scope>NUCLEOTIDE SEQUENCE</scope>
    <source>
        <strain evidence="12">D3-1215</strain>
    </source>
</reference>
<name>A0A9D9EJG6_9BACT</name>
<dbReference type="SUPFAM" id="SSF102114">
    <property type="entry name" value="Radical SAM enzymes"/>
    <property type="match status" value="1"/>
</dbReference>
<comment type="function">
    <text evidence="8">Catalyzes the methylthiolation of an aspartic acid residue of ribosomal protein uS12.</text>
</comment>
<evidence type="ECO:0000313" key="13">
    <source>
        <dbReference type="Proteomes" id="UP000823637"/>
    </source>
</evidence>
<comment type="catalytic activity">
    <reaction evidence="8">
        <text>L-aspartate(89)-[ribosomal protein uS12]-hydrogen + (sulfur carrier)-SH + AH2 + 2 S-adenosyl-L-methionine = 3-methylsulfanyl-L-aspartate(89)-[ribosomal protein uS12]-hydrogen + (sulfur carrier)-H + 5'-deoxyadenosine + L-methionine + A + S-adenosyl-L-homocysteine + 2 H(+)</text>
        <dbReference type="Rhea" id="RHEA:37087"/>
        <dbReference type="Rhea" id="RHEA-COMP:10460"/>
        <dbReference type="Rhea" id="RHEA-COMP:10461"/>
        <dbReference type="Rhea" id="RHEA-COMP:14737"/>
        <dbReference type="Rhea" id="RHEA-COMP:14739"/>
        <dbReference type="ChEBI" id="CHEBI:13193"/>
        <dbReference type="ChEBI" id="CHEBI:15378"/>
        <dbReference type="ChEBI" id="CHEBI:17319"/>
        <dbReference type="ChEBI" id="CHEBI:17499"/>
        <dbReference type="ChEBI" id="CHEBI:29917"/>
        <dbReference type="ChEBI" id="CHEBI:29961"/>
        <dbReference type="ChEBI" id="CHEBI:57844"/>
        <dbReference type="ChEBI" id="CHEBI:57856"/>
        <dbReference type="ChEBI" id="CHEBI:59789"/>
        <dbReference type="ChEBI" id="CHEBI:64428"/>
        <dbReference type="ChEBI" id="CHEBI:73599"/>
        <dbReference type="EC" id="2.8.4.4"/>
    </reaction>
</comment>
<sequence>MRKNQIDLITLGCSKNLIDSERVMYLLQEAGYNVVHDSDKPEGAIAVINTCGFIGDAKEESINMILNFCERKKEGKLQKLYVMGCLSERYREQLREEIPEVDAFYGKFDYPGLVKDLGRPMSAGLCYERTLTTPPHYAYLRIAEGCNRHCSYCVIPLITGKYKSRPIEDILNETKWLVSQGVKEFQLIAQDLTYYGIDIYSKSKIAELVNRMADIEGVEWIRLHYAYPAGFPRDLLTVMNMRDNVCKYLDLAFQHISDHMLTLMRRGITTGQTYELIDTIRAEVPGIYLRTTLMVGHPGETEEDFEELLDFVRRVRFERMGAFAYSDEENSYSNLHYEDDVPEEVKQSRLDKLMSVQQEISLQHNASLEGSDFKVIIDRKEGDYYVARTQYDSPEVDMEVLIDAKQSGKLAVGGFYDVKITKAEEFDLYGVVL</sequence>
<dbReference type="PROSITE" id="PS50926">
    <property type="entry name" value="TRAM"/>
    <property type="match status" value="1"/>
</dbReference>
<dbReference type="SFLD" id="SFLDS00029">
    <property type="entry name" value="Radical_SAM"/>
    <property type="match status" value="1"/>
</dbReference>
<dbReference type="NCBIfam" id="TIGR00089">
    <property type="entry name" value="MiaB/RimO family radical SAM methylthiotransferase"/>
    <property type="match status" value="1"/>
</dbReference>
<feature type="binding site" evidence="8">
    <location>
        <position position="13"/>
    </location>
    <ligand>
        <name>[4Fe-4S] cluster</name>
        <dbReference type="ChEBI" id="CHEBI:49883"/>
        <label>1</label>
    </ligand>
</feature>
<dbReference type="GO" id="GO:0035599">
    <property type="term" value="F:aspartic acid methylthiotransferase activity"/>
    <property type="evidence" value="ECO:0007669"/>
    <property type="project" value="TreeGrafter"/>
</dbReference>
<keyword evidence="4 8" id="KW-0949">S-adenosyl-L-methionine</keyword>
<dbReference type="EMBL" id="JADIMR010000010">
    <property type="protein sequence ID" value="MBO8446289.1"/>
    <property type="molecule type" value="Genomic_DNA"/>
</dbReference>
<keyword evidence="7 8" id="KW-0411">Iron-sulfur</keyword>
<dbReference type="AlphaFoldDB" id="A0A9D9EJG6"/>
<dbReference type="InterPro" id="IPR005839">
    <property type="entry name" value="Methylthiotransferase"/>
</dbReference>
<dbReference type="InterPro" id="IPR020612">
    <property type="entry name" value="Methylthiotransferase_CS"/>
</dbReference>
<comment type="subcellular location">
    <subcellularLocation>
        <location evidence="8">Cytoplasm</location>
    </subcellularLocation>
</comment>
<dbReference type="FunFam" id="3.80.30.20:FF:000001">
    <property type="entry name" value="tRNA-2-methylthio-N(6)-dimethylallyladenosine synthase 2"/>
    <property type="match status" value="1"/>
</dbReference>
<evidence type="ECO:0000313" key="12">
    <source>
        <dbReference type="EMBL" id="MBO8446289.1"/>
    </source>
</evidence>
<evidence type="ECO:0000259" key="10">
    <source>
        <dbReference type="PROSITE" id="PS51449"/>
    </source>
</evidence>
<dbReference type="GO" id="GO:0046872">
    <property type="term" value="F:metal ion binding"/>
    <property type="evidence" value="ECO:0007669"/>
    <property type="project" value="UniProtKB-KW"/>
</dbReference>
<dbReference type="InterPro" id="IPR006638">
    <property type="entry name" value="Elp3/MiaA/NifB-like_rSAM"/>
</dbReference>
<dbReference type="SFLD" id="SFLDF00274">
    <property type="entry name" value="ribosomal_protein_S12_methylth"/>
    <property type="match status" value="1"/>
</dbReference>
<feature type="binding site" evidence="8">
    <location>
        <position position="51"/>
    </location>
    <ligand>
        <name>[4Fe-4S] cluster</name>
        <dbReference type="ChEBI" id="CHEBI:49883"/>
        <label>1</label>
    </ligand>
</feature>
<dbReference type="HAMAP" id="MF_01865">
    <property type="entry name" value="MTTase_RimO"/>
    <property type="match status" value="1"/>
</dbReference>
<evidence type="ECO:0000256" key="7">
    <source>
        <dbReference type="ARBA" id="ARBA00023014"/>
    </source>
</evidence>
<feature type="binding site" evidence="8">
    <location>
        <position position="153"/>
    </location>
    <ligand>
        <name>[4Fe-4S] cluster</name>
        <dbReference type="ChEBI" id="CHEBI:49883"/>
        <label>2</label>
        <note>4Fe-4S-S-AdoMet</note>
    </ligand>
</feature>
<reference evidence="12" key="1">
    <citation type="submission" date="2020-10" db="EMBL/GenBank/DDBJ databases">
        <authorList>
            <person name="Gilroy R."/>
        </authorList>
    </citation>
    <scope>NUCLEOTIDE SEQUENCE</scope>
    <source>
        <strain evidence="12">D3-1215</strain>
    </source>
</reference>
<feature type="domain" description="MTTase N-terminal" evidence="10">
    <location>
        <begin position="4"/>
        <end position="122"/>
    </location>
</feature>
<comment type="cofactor">
    <cofactor evidence="8">
        <name>[4Fe-4S] cluster</name>
        <dbReference type="ChEBI" id="CHEBI:49883"/>
    </cofactor>
    <text evidence="8">Binds 2 [4Fe-4S] clusters. One cluster is coordinated with 3 cysteines and an exchangeable S-adenosyl-L-methionine.</text>
</comment>
<accession>A0A9D9EJG6</accession>
<dbReference type="InterPro" id="IPR038135">
    <property type="entry name" value="Methylthiotransferase_N_sf"/>
</dbReference>
<keyword evidence="5 8" id="KW-0479">Metal-binding</keyword>
<feature type="binding site" evidence="8">
    <location>
        <position position="150"/>
    </location>
    <ligand>
        <name>[4Fe-4S] cluster</name>
        <dbReference type="ChEBI" id="CHEBI:49883"/>
        <label>2</label>
        <note>4Fe-4S-S-AdoMet</note>
    </ligand>
</feature>
<evidence type="ECO:0000256" key="6">
    <source>
        <dbReference type="ARBA" id="ARBA00023004"/>
    </source>
</evidence>
<dbReference type="InterPro" id="IPR023404">
    <property type="entry name" value="rSAM_horseshoe"/>
</dbReference>
<feature type="binding site" evidence="8">
    <location>
        <position position="85"/>
    </location>
    <ligand>
        <name>[4Fe-4S] cluster</name>
        <dbReference type="ChEBI" id="CHEBI:49883"/>
        <label>1</label>
    </ligand>
</feature>
<evidence type="ECO:0000259" key="11">
    <source>
        <dbReference type="PROSITE" id="PS51918"/>
    </source>
</evidence>
<keyword evidence="12" id="KW-0687">Ribonucleoprotein</keyword>
<dbReference type="Gene3D" id="3.80.30.20">
    <property type="entry name" value="tm_1862 like domain"/>
    <property type="match status" value="1"/>
</dbReference>
<evidence type="ECO:0000256" key="3">
    <source>
        <dbReference type="ARBA" id="ARBA00022679"/>
    </source>
</evidence>
<dbReference type="PROSITE" id="PS01278">
    <property type="entry name" value="MTTASE_RADICAL"/>
    <property type="match status" value="1"/>
</dbReference>
<proteinExistence type="inferred from homology"/>
<evidence type="ECO:0000256" key="1">
    <source>
        <dbReference type="ARBA" id="ARBA00022485"/>
    </source>
</evidence>
<keyword evidence="1 8" id="KW-0004">4Fe-4S</keyword>
<dbReference type="PANTHER" id="PTHR43837:SF1">
    <property type="entry name" value="RIBOSOMAL PROTEIN US12 METHYLTHIOTRANSFERASE RIMO"/>
    <property type="match status" value="1"/>
</dbReference>
<dbReference type="Proteomes" id="UP000823637">
    <property type="component" value="Unassembled WGS sequence"/>
</dbReference>
<evidence type="ECO:0000256" key="4">
    <source>
        <dbReference type="ARBA" id="ARBA00022691"/>
    </source>
</evidence>
<dbReference type="Gene3D" id="3.40.50.12160">
    <property type="entry name" value="Methylthiotransferase, N-terminal domain"/>
    <property type="match status" value="1"/>
</dbReference>
<dbReference type="InterPro" id="IPR058240">
    <property type="entry name" value="rSAM_sf"/>
</dbReference>
<dbReference type="InterPro" id="IPR005840">
    <property type="entry name" value="Ribosomal_uS12_MeSTrfase_RimO"/>
</dbReference>
<dbReference type="GO" id="GO:0005840">
    <property type="term" value="C:ribosome"/>
    <property type="evidence" value="ECO:0007669"/>
    <property type="project" value="UniProtKB-KW"/>
</dbReference>
<dbReference type="PROSITE" id="PS51918">
    <property type="entry name" value="RADICAL_SAM"/>
    <property type="match status" value="1"/>
</dbReference>
<evidence type="ECO:0000259" key="9">
    <source>
        <dbReference type="PROSITE" id="PS50926"/>
    </source>
</evidence>
<dbReference type="EC" id="2.8.4.4" evidence="8"/>
<evidence type="ECO:0000256" key="8">
    <source>
        <dbReference type="HAMAP-Rule" id="MF_01865"/>
    </source>
</evidence>
<dbReference type="InterPro" id="IPR002792">
    <property type="entry name" value="TRAM_dom"/>
</dbReference>
<evidence type="ECO:0000256" key="5">
    <source>
        <dbReference type="ARBA" id="ARBA00022723"/>
    </source>
</evidence>
<dbReference type="Pfam" id="PF04055">
    <property type="entry name" value="Radical_SAM"/>
    <property type="match status" value="1"/>
</dbReference>
<dbReference type="InterPro" id="IPR012340">
    <property type="entry name" value="NA-bd_OB-fold"/>
</dbReference>
<dbReference type="NCBIfam" id="TIGR01125">
    <property type="entry name" value="30S ribosomal protein S12 methylthiotransferase RimO"/>
    <property type="match status" value="1"/>
</dbReference>
<keyword evidence="3 8" id="KW-0808">Transferase</keyword>
<dbReference type="InterPro" id="IPR013848">
    <property type="entry name" value="Methylthiotransferase_N"/>
</dbReference>
<dbReference type="InterPro" id="IPR007197">
    <property type="entry name" value="rSAM"/>
</dbReference>
<dbReference type="PANTHER" id="PTHR43837">
    <property type="entry name" value="RIBOSOMAL PROTEIN S12 METHYLTHIOTRANSFERASE RIMO"/>
    <property type="match status" value="1"/>
</dbReference>
<gene>
    <name evidence="8 12" type="primary">rimO</name>
    <name evidence="12" type="ORF">IAC32_00880</name>
</gene>
<dbReference type="GO" id="GO:0103039">
    <property type="term" value="F:protein methylthiotransferase activity"/>
    <property type="evidence" value="ECO:0007669"/>
    <property type="project" value="UniProtKB-EC"/>
</dbReference>
<keyword evidence="6 8" id="KW-0408">Iron</keyword>
<dbReference type="PROSITE" id="PS51449">
    <property type="entry name" value="MTTASE_N"/>
    <property type="match status" value="1"/>
</dbReference>
<protein>
    <recommendedName>
        <fullName evidence="8">Ribosomal protein uS12 methylthiotransferase RimO</fullName>
        <shortName evidence="8">uS12 MTTase</shortName>
        <shortName evidence="8">uS12 methylthiotransferase</shortName>
        <ecNumber evidence="8">2.8.4.4</ecNumber>
    </recommendedName>
    <alternativeName>
        <fullName evidence="8">Ribosomal protein uS12 (aspartate-C(3))-methylthiotransferase</fullName>
    </alternativeName>
    <alternativeName>
        <fullName evidence="8">Ribosome maturation factor RimO</fullName>
    </alternativeName>
</protein>
<comment type="caution">
    <text evidence="12">The sequence shown here is derived from an EMBL/GenBank/DDBJ whole genome shotgun (WGS) entry which is preliminary data.</text>
</comment>
<keyword evidence="2 8" id="KW-0963">Cytoplasm</keyword>
<dbReference type="SMART" id="SM00729">
    <property type="entry name" value="Elp3"/>
    <property type="match status" value="1"/>
</dbReference>
<dbReference type="Pfam" id="PF00919">
    <property type="entry name" value="UPF0004"/>
    <property type="match status" value="1"/>
</dbReference>